<evidence type="ECO:0000256" key="2">
    <source>
        <dbReference type="ARBA" id="ARBA00022475"/>
    </source>
</evidence>
<dbReference type="Pfam" id="PF00015">
    <property type="entry name" value="MCPsignal"/>
    <property type="match status" value="1"/>
</dbReference>
<comment type="subcellular location">
    <subcellularLocation>
        <location evidence="1">Cell membrane</location>
    </subcellularLocation>
</comment>
<evidence type="ECO:0000259" key="8">
    <source>
        <dbReference type="PROSITE" id="PS50111"/>
    </source>
</evidence>
<evidence type="ECO:0000256" key="1">
    <source>
        <dbReference type="ARBA" id="ARBA00004236"/>
    </source>
</evidence>
<dbReference type="CDD" id="cd19411">
    <property type="entry name" value="MCP2201-like_sensor"/>
    <property type="match status" value="1"/>
</dbReference>
<evidence type="ECO:0000259" key="9">
    <source>
        <dbReference type="PROSITE" id="PS50885"/>
    </source>
</evidence>
<organism evidence="10 11">
    <name type="scientific">Caryophanon latum</name>
    <dbReference type="NCBI Taxonomy" id="33977"/>
    <lineage>
        <taxon>Bacteria</taxon>
        <taxon>Bacillati</taxon>
        <taxon>Bacillota</taxon>
        <taxon>Bacilli</taxon>
        <taxon>Bacillales</taxon>
        <taxon>Caryophanaceae</taxon>
        <taxon>Caryophanon</taxon>
    </lineage>
</organism>
<dbReference type="PROSITE" id="PS50885">
    <property type="entry name" value="HAMP"/>
    <property type="match status" value="1"/>
</dbReference>
<keyword evidence="7" id="KW-1133">Transmembrane helix</keyword>
<comment type="caution">
    <text evidence="10">The sequence shown here is derived from an EMBL/GenBank/DDBJ whole genome shotgun (WGS) entry which is preliminary data.</text>
</comment>
<accession>A0A1C0YTU1</accession>
<dbReference type="SUPFAM" id="SSF58104">
    <property type="entry name" value="Methyl-accepting chemotaxis protein (MCP) signaling domain"/>
    <property type="match status" value="1"/>
</dbReference>
<dbReference type="Pfam" id="PF00672">
    <property type="entry name" value="HAMP"/>
    <property type="match status" value="1"/>
</dbReference>
<dbReference type="GO" id="GO:0007165">
    <property type="term" value="P:signal transduction"/>
    <property type="evidence" value="ECO:0007669"/>
    <property type="project" value="UniProtKB-KW"/>
</dbReference>
<gene>
    <name evidence="10" type="ORF">A6K76_11015</name>
</gene>
<dbReference type="GO" id="GO:0006935">
    <property type="term" value="P:chemotaxis"/>
    <property type="evidence" value="ECO:0007669"/>
    <property type="project" value="InterPro"/>
</dbReference>
<keyword evidence="2" id="KW-1003">Cell membrane</keyword>
<keyword evidence="4 6" id="KW-0807">Transducer</keyword>
<name>A0A1C0YTU1_9BACL</name>
<dbReference type="PROSITE" id="PS50111">
    <property type="entry name" value="CHEMOTAXIS_TRANSDUC_2"/>
    <property type="match status" value="1"/>
</dbReference>
<dbReference type="RefSeq" id="WP_066464587.1">
    <property type="nucleotide sequence ID" value="NZ_MATO01000036.1"/>
</dbReference>
<dbReference type="PANTHER" id="PTHR32089:SF112">
    <property type="entry name" value="LYSOZYME-LIKE PROTEIN-RELATED"/>
    <property type="match status" value="1"/>
</dbReference>
<evidence type="ECO:0000256" key="4">
    <source>
        <dbReference type="ARBA" id="ARBA00023224"/>
    </source>
</evidence>
<evidence type="ECO:0000313" key="11">
    <source>
        <dbReference type="Proteomes" id="UP000093482"/>
    </source>
</evidence>
<feature type="domain" description="HAMP" evidence="9">
    <location>
        <begin position="203"/>
        <end position="256"/>
    </location>
</feature>
<reference evidence="10 11" key="1">
    <citation type="submission" date="2016-07" db="EMBL/GenBank/DDBJ databases">
        <title>Caryophanon latum genome sequencing.</title>
        <authorList>
            <person name="Verma A."/>
            <person name="Pal Y."/>
            <person name="Krishnamurthi S."/>
        </authorList>
    </citation>
    <scope>NUCLEOTIDE SEQUENCE [LARGE SCALE GENOMIC DNA]</scope>
    <source>
        <strain evidence="10 11">DSM 14151</strain>
    </source>
</reference>
<dbReference type="Gene3D" id="1.10.287.950">
    <property type="entry name" value="Methyl-accepting chemotaxis protein"/>
    <property type="match status" value="1"/>
</dbReference>
<dbReference type="EMBL" id="MATO01000036">
    <property type="protein sequence ID" value="OCS90580.1"/>
    <property type="molecule type" value="Genomic_DNA"/>
</dbReference>
<comment type="similarity">
    <text evidence="5">Belongs to the methyl-accepting chemotaxis (MCP) protein family.</text>
</comment>
<evidence type="ECO:0000313" key="10">
    <source>
        <dbReference type="EMBL" id="OCS90580.1"/>
    </source>
</evidence>
<dbReference type="InterPro" id="IPR047347">
    <property type="entry name" value="YvaQ-like_sensor"/>
</dbReference>
<dbReference type="AlphaFoldDB" id="A0A1C0YTU1"/>
<dbReference type="Gene3D" id="6.10.340.10">
    <property type="match status" value="1"/>
</dbReference>
<dbReference type="InterPro" id="IPR024478">
    <property type="entry name" value="HlyB_4HB_MCP"/>
</dbReference>
<dbReference type="GO" id="GO:0005886">
    <property type="term" value="C:plasma membrane"/>
    <property type="evidence" value="ECO:0007669"/>
    <property type="project" value="UniProtKB-SubCell"/>
</dbReference>
<dbReference type="PRINTS" id="PR00260">
    <property type="entry name" value="CHEMTRNSDUCR"/>
</dbReference>
<evidence type="ECO:0000256" key="6">
    <source>
        <dbReference type="PROSITE-ProRule" id="PRU00284"/>
    </source>
</evidence>
<feature type="transmembrane region" description="Helical" evidence="7">
    <location>
        <begin position="7"/>
        <end position="29"/>
    </location>
</feature>
<evidence type="ECO:0000256" key="5">
    <source>
        <dbReference type="ARBA" id="ARBA00029447"/>
    </source>
</evidence>
<dbReference type="CDD" id="cd11386">
    <property type="entry name" value="MCP_signal"/>
    <property type="match status" value="1"/>
</dbReference>
<evidence type="ECO:0000256" key="3">
    <source>
        <dbReference type="ARBA" id="ARBA00023136"/>
    </source>
</evidence>
<keyword evidence="3 7" id="KW-0472">Membrane</keyword>
<dbReference type="Pfam" id="PF12729">
    <property type="entry name" value="4HB_MCP_1"/>
    <property type="match status" value="1"/>
</dbReference>
<dbReference type="GO" id="GO:0004888">
    <property type="term" value="F:transmembrane signaling receptor activity"/>
    <property type="evidence" value="ECO:0007669"/>
    <property type="project" value="InterPro"/>
</dbReference>
<dbReference type="InterPro" id="IPR004090">
    <property type="entry name" value="Chemotax_Me-accpt_rcpt"/>
</dbReference>
<dbReference type="CDD" id="cd06225">
    <property type="entry name" value="HAMP"/>
    <property type="match status" value="1"/>
</dbReference>
<feature type="transmembrane region" description="Helical" evidence="7">
    <location>
        <begin position="181"/>
        <end position="202"/>
    </location>
</feature>
<keyword evidence="11" id="KW-1185">Reference proteome</keyword>
<dbReference type="InterPro" id="IPR004089">
    <property type="entry name" value="MCPsignal_dom"/>
</dbReference>
<dbReference type="Proteomes" id="UP000093482">
    <property type="component" value="Unassembled WGS sequence"/>
</dbReference>
<sequence>MSIKQKLLVSFSSVILLLIGLAIFSIIQLSKVDEDYTFLLEDRAHKVMESTKIQNAISMQGLALRSYLLRQDAADASIIEEQNKVIAETIEQIEPMFTVQEMIIEIENIKTNHTQYMKYAEDIMTLADQKNEQQAERVLFETAFPIYTSIQQSINSIVAYQTNEMNGTSADTTDSVSTSKMLLIGLSVTGTIIALYLMYTIINGITKPLRHLTTSAQIIADGDLRIDDIKVTTKDELHELAQSFNMMKNNLHQVITDVLANVSSTTAASEQLSASTDEVVEMTKDITTRIDIIAENSVQAAKMGEDCAAATDESAKGVGRIAESAQMLNERASSMEVMASEGGKTLQTTKEQMSVIQKSSYETKERIQQLSEQSAEIENITKVITDITDQTNLLALNAAIEAARAGEHGKGFAVVADEVRKLAEQSKQSATQIVELTSLIQKDTKAVEESVNITVGNIDEGVAYVENAQHSFTQIVESVLDMAKDIQDVSASAEEMTAGTEEVAASVSEMSESAKHASKESALIAAASEEQVATMSEINGVAKTLTEGALTVQEQLNRFKV</sequence>
<proteinExistence type="inferred from homology"/>
<dbReference type="PANTHER" id="PTHR32089">
    <property type="entry name" value="METHYL-ACCEPTING CHEMOTAXIS PROTEIN MCPB"/>
    <property type="match status" value="1"/>
</dbReference>
<dbReference type="InterPro" id="IPR003660">
    <property type="entry name" value="HAMP_dom"/>
</dbReference>
<dbReference type="SMART" id="SM00304">
    <property type="entry name" value="HAMP"/>
    <property type="match status" value="1"/>
</dbReference>
<protein>
    <recommendedName>
        <fullName evidence="12">Chemotaxis protein</fullName>
    </recommendedName>
</protein>
<evidence type="ECO:0000256" key="7">
    <source>
        <dbReference type="SAM" id="Phobius"/>
    </source>
</evidence>
<evidence type="ECO:0008006" key="12">
    <source>
        <dbReference type="Google" id="ProtNLM"/>
    </source>
</evidence>
<keyword evidence="7" id="KW-0812">Transmembrane</keyword>
<feature type="domain" description="Methyl-accepting transducer" evidence="8">
    <location>
        <begin position="275"/>
        <end position="511"/>
    </location>
</feature>
<dbReference type="SMART" id="SM00283">
    <property type="entry name" value="MA"/>
    <property type="match status" value="1"/>
</dbReference>